<dbReference type="STRING" id="633440.SAMN05421869_14845"/>
<dbReference type="GO" id="GO:0006355">
    <property type="term" value="P:regulation of DNA-templated transcription"/>
    <property type="evidence" value="ECO:0007669"/>
    <property type="project" value="InterPro"/>
</dbReference>
<dbReference type="InterPro" id="IPR039420">
    <property type="entry name" value="WalR-like"/>
</dbReference>
<dbReference type="RefSeq" id="WP_090946994.1">
    <property type="nucleotide sequence ID" value="NZ_FNDJ01000048.1"/>
</dbReference>
<dbReference type="Proteomes" id="UP000199202">
    <property type="component" value="Unassembled WGS sequence"/>
</dbReference>
<dbReference type="SUPFAM" id="SSF52172">
    <property type="entry name" value="CheY-like"/>
    <property type="match status" value="1"/>
</dbReference>
<evidence type="ECO:0000256" key="1">
    <source>
        <dbReference type="ARBA" id="ARBA00022553"/>
    </source>
</evidence>
<dbReference type="CDD" id="cd06170">
    <property type="entry name" value="LuxR_C_like"/>
    <property type="match status" value="1"/>
</dbReference>
<dbReference type="PROSITE" id="PS50110">
    <property type="entry name" value="RESPONSE_REGULATORY"/>
    <property type="match status" value="1"/>
</dbReference>
<dbReference type="PROSITE" id="PS50043">
    <property type="entry name" value="HTH_LUXR_2"/>
    <property type="match status" value="1"/>
</dbReference>
<dbReference type="OrthoDB" id="9808843at2"/>
<dbReference type="InterPro" id="IPR011006">
    <property type="entry name" value="CheY-like_superfamily"/>
</dbReference>
<dbReference type="Gene3D" id="3.40.50.2300">
    <property type="match status" value="1"/>
</dbReference>
<dbReference type="EMBL" id="FNDJ01000048">
    <property type="protein sequence ID" value="SDM59130.1"/>
    <property type="molecule type" value="Genomic_DNA"/>
</dbReference>
<organism evidence="8 9">
    <name type="scientific">Nonomuraea jiangxiensis</name>
    <dbReference type="NCBI Taxonomy" id="633440"/>
    <lineage>
        <taxon>Bacteria</taxon>
        <taxon>Bacillati</taxon>
        <taxon>Actinomycetota</taxon>
        <taxon>Actinomycetes</taxon>
        <taxon>Streptosporangiales</taxon>
        <taxon>Streptosporangiaceae</taxon>
        <taxon>Nonomuraea</taxon>
    </lineage>
</organism>
<sequence>MIKVLLADDEALLRAGIRILLDTAPDIEVVGEATTGLEAVNQARATQADVVLMDIRMPDMDGIEATRAICGDESLARGRVIILTTFELHDHVLAAIRAGASGFLGKSANPEQLLEAVRVVAGGESLLSARATAHLLESVRQIPTHSALPRIDLAGLTAREREIVELVARGLSNEEIGALLFLSPLTVKTHVSRASIKLDARDRAQLVAIFFQGNDNP</sequence>
<evidence type="ECO:0000256" key="5">
    <source>
        <dbReference type="PROSITE-ProRule" id="PRU00169"/>
    </source>
</evidence>
<dbReference type="PANTHER" id="PTHR43214">
    <property type="entry name" value="TWO-COMPONENT RESPONSE REGULATOR"/>
    <property type="match status" value="1"/>
</dbReference>
<dbReference type="CDD" id="cd17535">
    <property type="entry name" value="REC_NarL-like"/>
    <property type="match status" value="1"/>
</dbReference>
<dbReference type="AlphaFoldDB" id="A0A1G9UGP7"/>
<gene>
    <name evidence="8" type="ORF">SAMN05421869_14845</name>
</gene>
<evidence type="ECO:0000313" key="9">
    <source>
        <dbReference type="Proteomes" id="UP000199202"/>
    </source>
</evidence>
<keyword evidence="1 5" id="KW-0597">Phosphoprotein</keyword>
<keyword evidence="3 8" id="KW-0238">DNA-binding</keyword>
<feature type="modified residue" description="4-aspartylphosphate" evidence="5">
    <location>
        <position position="54"/>
    </location>
</feature>
<dbReference type="GO" id="GO:0000160">
    <property type="term" value="P:phosphorelay signal transduction system"/>
    <property type="evidence" value="ECO:0007669"/>
    <property type="project" value="InterPro"/>
</dbReference>
<accession>A0A1G9UGP7</accession>
<dbReference type="InterPro" id="IPR000792">
    <property type="entry name" value="Tscrpt_reg_LuxR_C"/>
</dbReference>
<feature type="domain" description="HTH luxR-type" evidence="6">
    <location>
        <begin position="149"/>
        <end position="214"/>
    </location>
</feature>
<dbReference type="SMART" id="SM00421">
    <property type="entry name" value="HTH_LUXR"/>
    <property type="match status" value="1"/>
</dbReference>
<keyword evidence="4" id="KW-0804">Transcription</keyword>
<protein>
    <submittedName>
        <fullName evidence="8">DNA-binding response regulator, NarL/FixJ family, contains REC and HTH domains</fullName>
    </submittedName>
</protein>
<reference evidence="8 9" key="1">
    <citation type="submission" date="2016-10" db="EMBL/GenBank/DDBJ databases">
        <authorList>
            <person name="de Groot N.N."/>
        </authorList>
    </citation>
    <scope>NUCLEOTIDE SEQUENCE [LARGE SCALE GENOMIC DNA]</scope>
    <source>
        <strain evidence="8 9">CGMCC 4.6533</strain>
    </source>
</reference>
<dbReference type="SMART" id="SM00448">
    <property type="entry name" value="REC"/>
    <property type="match status" value="1"/>
</dbReference>
<dbReference type="Pfam" id="PF00196">
    <property type="entry name" value="GerE"/>
    <property type="match status" value="1"/>
</dbReference>
<dbReference type="InterPro" id="IPR058245">
    <property type="entry name" value="NreC/VraR/RcsB-like_REC"/>
</dbReference>
<dbReference type="PANTHER" id="PTHR43214:SF24">
    <property type="entry name" value="TRANSCRIPTIONAL REGULATORY PROTEIN NARL-RELATED"/>
    <property type="match status" value="1"/>
</dbReference>
<evidence type="ECO:0000313" key="8">
    <source>
        <dbReference type="EMBL" id="SDM59130.1"/>
    </source>
</evidence>
<dbReference type="SUPFAM" id="SSF46894">
    <property type="entry name" value="C-terminal effector domain of the bipartite response regulators"/>
    <property type="match status" value="1"/>
</dbReference>
<keyword evidence="9" id="KW-1185">Reference proteome</keyword>
<dbReference type="PROSITE" id="PS00622">
    <property type="entry name" value="HTH_LUXR_1"/>
    <property type="match status" value="1"/>
</dbReference>
<evidence type="ECO:0000256" key="2">
    <source>
        <dbReference type="ARBA" id="ARBA00023015"/>
    </source>
</evidence>
<proteinExistence type="predicted"/>
<dbReference type="Pfam" id="PF00072">
    <property type="entry name" value="Response_reg"/>
    <property type="match status" value="1"/>
</dbReference>
<evidence type="ECO:0000259" key="7">
    <source>
        <dbReference type="PROSITE" id="PS50110"/>
    </source>
</evidence>
<feature type="domain" description="Response regulatory" evidence="7">
    <location>
        <begin position="3"/>
        <end position="121"/>
    </location>
</feature>
<evidence type="ECO:0000256" key="3">
    <source>
        <dbReference type="ARBA" id="ARBA00023125"/>
    </source>
</evidence>
<dbReference type="GO" id="GO:0003677">
    <property type="term" value="F:DNA binding"/>
    <property type="evidence" value="ECO:0007669"/>
    <property type="project" value="UniProtKB-KW"/>
</dbReference>
<dbReference type="InterPro" id="IPR001789">
    <property type="entry name" value="Sig_transdc_resp-reg_receiver"/>
</dbReference>
<evidence type="ECO:0000259" key="6">
    <source>
        <dbReference type="PROSITE" id="PS50043"/>
    </source>
</evidence>
<keyword evidence="2" id="KW-0805">Transcription regulation</keyword>
<name>A0A1G9UGP7_9ACTN</name>
<dbReference type="InterPro" id="IPR016032">
    <property type="entry name" value="Sig_transdc_resp-reg_C-effctor"/>
</dbReference>
<dbReference type="PRINTS" id="PR00038">
    <property type="entry name" value="HTHLUXR"/>
</dbReference>
<evidence type="ECO:0000256" key="4">
    <source>
        <dbReference type="ARBA" id="ARBA00023163"/>
    </source>
</evidence>